<dbReference type="EMBL" id="ABIC01000004">
    <property type="protein sequence ID" value="EDQ02269.1"/>
    <property type="molecule type" value="Genomic_DNA"/>
</dbReference>
<evidence type="ECO:0000313" key="1">
    <source>
        <dbReference type="EMBL" id="EDQ02269.1"/>
    </source>
</evidence>
<organism evidence="1 2">
    <name type="scientific">Shewanella benthica KT99</name>
    <dbReference type="NCBI Taxonomy" id="314608"/>
    <lineage>
        <taxon>Bacteria</taxon>
        <taxon>Pseudomonadati</taxon>
        <taxon>Pseudomonadota</taxon>
        <taxon>Gammaproteobacteria</taxon>
        <taxon>Alteromonadales</taxon>
        <taxon>Shewanellaceae</taxon>
        <taxon>Shewanella</taxon>
    </lineage>
</organism>
<sequence>MAWLDTINFVKGLEGRKLEAAQIFANYFIGKQVQTRVSQELSMVPVSKDANQDASQVSSFPFH</sequence>
<keyword evidence="2" id="KW-1185">Reference proteome</keyword>
<gene>
    <name evidence="1" type="ORF">KT99_12904</name>
</gene>
<dbReference type="Proteomes" id="UP000005839">
    <property type="component" value="Unassembled WGS sequence"/>
</dbReference>
<dbReference type="STRING" id="314608.KT99_12904"/>
<evidence type="ECO:0000313" key="2">
    <source>
        <dbReference type="Proteomes" id="UP000005839"/>
    </source>
</evidence>
<dbReference type="SUPFAM" id="SSF53850">
    <property type="entry name" value="Periplasmic binding protein-like II"/>
    <property type="match status" value="1"/>
</dbReference>
<protein>
    <submittedName>
        <fullName evidence="1">Uncharacterized protein</fullName>
    </submittedName>
</protein>
<reference evidence="1 2" key="1">
    <citation type="submission" date="2007-10" db="EMBL/GenBank/DDBJ databases">
        <authorList>
            <person name="Yayanos A."/>
            <person name="Ferriera S."/>
            <person name="Johnson J."/>
            <person name="Kravitz S."/>
            <person name="Halpern A."/>
            <person name="Remington K."/>
            <person name="Beeson K."/>
            <person name="Tran B."/>
            <person name="Rogers Y.-H."/>
            <person name="Friedman R."/>
            <person name="Venter J.C."/>
        </authorList>
    </citation>
    <scope>NUCLEOTIDE SEQUENCE [LARGE SCALE GENOMIC DNA]</scope>
    <source>
        <strain evidence="1 2">KT99</strain>
    </source>
</reference>
<dbReference type="Gene3D" id="3.40.190.10">
    <property type="entry name" value="Periplasmic binding protein-like II"/>
    <property type="match status" value="1"/>
</dbReference>
<accession>A9CZA5</accession>
<dbReference type="RefSeq" id="WP_005496723.1">
    <property type="nucleotide sequence ID" value="NZ_ABIC01000004.1"/>
</dbReference>
<dbReference type="AlphaFoldDB" id="A9CZA5"/>
<comment type="caution">
    <text evidence="1">The sequence shown here is derived from an EMBL/GenBank/DDBJ whole genome shotgun (WGS) entry which is preliminary data.</text>
</comment>
<proteinExistence type="predicted"/>
<name>A9CZA5_9GAMM</name>